<dbReference type="AlphaFoldDB" id="A0A6P6QEJ8"/>
<accession>A0A6P6QEJ8</accession>
<evidence type="ECO:0000256" key="2">
    <source>
        <dbReference type="ARBA" id="ARBA00012513"/>
    </source>
</evidence>
<evidence type="ECO:0000256" key="3">
    <source>
        <dbReference type="ARBA" id="ARBA00022527"/>
    </source>
</evidence>
<dbReference type="Gene3D" id="1.10.510.10">
    <property type="entry name" value="Transferase(Phosphotransferase) domain 1"/>
    <property type="match status" value="1"/>
</dbReference>
<feature type="binding site" evidence="10">
    <location>
        <position position="338"/>
    </location>
    <ligand>
        <name>ATP</name>
        <dbReference type="ChEBI" id="CHEBI:30616"/>
    </ligand>
</feature>
<evidence type="ECO:0000256" key="5">
    <source>
        <dbReference type="ARBA" id="ARBA00022741"/>
    </source>
</evidence>
<evidence type="ECO:0000256" key="10">
    <source>
        <dbReference type="PROSITE-ProRule" id="PRU10141"/>
    </source>
</evidence>
<gene>
    <name evidence="14 15" type="primary">LOC113111340</name>
</gene>
<dbReference type="Proteomes" id="UP000515129">
    <property type="component" value="Chromosome 11"/>
</dbReference>
<dbReference type="GeneID" id="113111340"/>
<evidence type="ECO:0000256" key="7">
    <source>
        <dbReference type="ARBA" id="ARBA00022840"/>
    </source>
</evidence>
<dbReference type="PROSITE" id="PS50011">
    <property type="entry name" value="PROTEIN_KINASE_DOM"/>
    <property type="match status" value="1"/>
</dbReference>
<keyword evidence="5 10" id="KW-0547">Nucleotide-binding</keyword>
<dbReference type="InterPro" id="IPR011009">
    <property type="entry name" value="Kinase-like_dom_sf"/>
</dbReference>
<keyword evidence="13" id="KW-1185">Reference proteome</keyword>
<dbReference type="GO" id="GO:0005737">
    <property type="term" value="C:cytoplasm"/>
    <property type="evidence" value="ECO:0007669"/>
    <property type="project" value="TreeGrafter"/>
</dbReference>
<evidence type="ECO:0000313" key="14">
    <source>
        <dbReference type="RefSeq" id="XP_026131746.1"/>
    </source>
</evidence>
<dbReference type="Gene3D" id="3.30.200.20">
    <property type="entry name" value="Phosphorylase Kinase, domain 1"/>
    <property type="match status" value="1"/>
</dbReference>
<dbReference type="OrthoDB" id="8738797at2759"/>
<dbReference type="RefSeq" id="XP_026131747.1">
    <property type="nucleotide sequence ID" value="XM_026275962.1"/>
</dbReference>
<dbReference type="Pfam" id="PF00069">
    <property type="entry name" value="Pkinase"/>
    <property type="match status" value="1"/>
</dbReference>
<evidence type="ECO:0000313" key="15">
    <source>
        <dbReference type="RefSeq" id="XP_026131747.1"/>
    </source>
</evidence>
<comment type="catalytic activity">
    <reaction evidence="8">
        <text>L-threonyl-[protein] + ATP = O-phospho-L-threonyl-[protein] + ADP + H(+)</text>
        <dbReference type="Rhea" id="RHEA:46608"/>
        <dbReference type="Rhea" id="RHEA-COMP:11060"/>
        <dbReference type="Rhea" id="RHEA-COMP:11605"/>
        <dbReference type="ChEBI" id="CHEBI:15378"/>
        <dbReference type="ChEBI" id="CHEBI:30013"/>
        <dbReference type="ChEBI" id="CHEBI:30616"/>
        <dbReference type="ChEBI" id="CHEBI:61977"/>
        <dbReference type="ChEBI" id="CHEBI:456216"/>
        <dbReference type="EC" id="2.7.11.1"/>
    </reaction>
</comment>
<dbReference type="InterPro" id="IPR017441">
    <property type="entry name" value="Protein_kinase_ATP_BS"/>
</dbReference>
<comment type="catalytic activity">
    <reaction evidence="9">
        <text>L-seryl-[protein] + ATP = O-phospho-L-seryl-[protein] + ADP + H(+)</text>
        <dbReference type="Rhea" id="RHEA:17989"/>
        <dbReference type="Rhea" id="RHEA-COMP:9863"/>
        <dbReference type="Rhea" id="RHEA-COMP:11604"/>
        <dbReference type="ChEBI" id="CHEBI:15378"/>
        <dbReference type="ChEBI" id="CHEBI:29999"/>
        <dbReference type="ChEBI" id="CHEBI:30616"/>
        <dbReference type="ChEBI" id="CHEBI:83421"/>
        <dbReference type="ChEBI" id="CHEBI:456216"/>
        <dbReference type="EC" id="2.7.11.1"/>
    </reaction>
</comment>
<keyword evidence="6" id="KW-0418">Kinase</keyword>
<dbReference type="RefSeq" id="XP_026131746.1">
    <property type="nucleotide sequence ID" value="XM_026275961.1"/>
</dbReference>
<feature type="compositionally biased region" description="Polar residues" evidence="11">
    <location>
        <begin position="49"/>
        <end position="63"/>
    </location>
</feature>
<dbReference type="FunFam" id="1.10.510.10:FF:000649">
    <property type="entry name" value="Si:dkey-34d22.3"/>
    <property type="match status" value="1"/>
</dbReference>
<dbReference type="InterPro" id="IPR051138">
    <property type="entry name" value="PIM_Ser/Thr_kinase"/>
</dbReference>
<evidence type="ECO:0000256" key="8">
    <source>
        <dbReference type="ARBA" id="ARBA00047899"/>
    </source>
</evidence>
<evidence type="ECO:0000259" key="12">
    <source>
        <dbReference type="PROSITE" id="PS50011"/>
    </source>
</evidence>
<name>A0A6P6QEJ8_CARAU</name>
<evidence type="ECO:0000313" key="13">
    <source>
        <dbReference type="Proteomes" id="UP000515129"/>
    </source>
</evidence>
<reference evidence="14 15" key="1">
    <citation type="submission" date="2025-04" db="UniProtKB">
        <authorList>
            <consortium name="RefSeq"/>
        </authorList>
    </citation>
    <scope>IDENTIFICATION</scope>
    <source>
        <strain evidence="14 15">Wakin</strain>
        <tissue evidence="14 15">Muscle</tissue>
    </source>
</reference>
<proteinExistence type="inferred from homology"/>
<evidence type="ECO:0000256" key="6">
    <source>
        <dbReference type="ARBA" id="ARBA00022777"/>
    </source>
</evidence>
<dbReference type="GO" id="GO:0004674">
    <property type="term" value="F:protein serine/threonine kinase activity"/>
    <property type="evidence" value="ECO:0007669"/>
    <property type="project" value="UniProtKB-KW"/>
</dbReference>
<protein>
    <recommendedName>
        <fullName evidence="2">non-specific serine/threonine protein kinase</fullName>
        <ecNumber evidence="2">2.7.11.1</ecNumber>
    </recommendedName>
</protein>
<keyword evidence="4" id="KW-0808">Transferase</keyword>
<dbReference type="GO" id="GO:0005524">
    <property type="term" value="F:ATP binding"/>
    <property type="evidence" value="ECO:0007669"/>
    <property type="project" value="UniProtKB-UniRule"/>
</dbReference>
<dbReference type="EC" id="2.7.11.1" evidence="2"/>
<evidence type="ECO:0000256" key="9">
    <source>
        <dbReference type="ARBA" id="ARBA00048679"/>
    </source>
</evidence>
<comment type="similarity">
    <text evidence="1">Belongs to the protein kinase superfamily. CAMK Ser/Thr protein kinase family. PIM subfamily.</text>
</comment>
<keyword evidence="3" id="KW-0723">Serine/threonine-protein kinase</keyword>
<evidence type="ECO:0000256" key="11">
    <source>
        <dbReference type="SAM" id="MobiDB-lite"/>
    </source>
</evidence>
<dbReference type="SUPFAM" id="SSF56112">
    <property type="entry name" value="Protein kinase-like (PK-like)"/>
    <property type="match status" value="1"/>
</dbReference>
<feature type="region of interest" description="Disordered" evidence="11">
    <location>
        <begin position="163"/>
        <end position="202"/>
    </location>
</feature>
<evidence type="ECO:0000256" key="1">
    <source>
        <dbReference type="ARBA" id="ARBA00005505"/>
    </source>
</evidence>
<keyword evidence="7 10" id="KW-0067">ATP-binding</keyword>
<dbReference type="KEGG" id="caua:113111340"/>
<organism evidence="13 14">
    <name type="scientific">Carassius auratus</name>
    <name type="common">Goldfish</name>
    <dbReference type="NCBI Taxonomy" id="7957"/>
    <lineage>
        <taxon>Eukaryota</taxon>
        <taxon>Metazoa</taxon>
        <taxon>Chordata</taxon>
        <taxon>Craniata</taxon>
        <taxon>Vertebrata</taxon>
        <taxon>Euteleostomi</taxon>
        <taxon>Actinopterygii</taxon>
        <taxon>Neopterygii</taxon>
        <taxon>Teleostei</taxon>
        <taxon>Ostariophysi</taxon>
        <taxon>Cypriniformes</taxon>
        <taxon>Cyprinidae</taxon>
        <taxon>Cyprininae</taxon>
        <taxon>Carassius</taxon>
    </lineage>
</organism>
<feature type="domain" description="Protein kinase" evidence="12">
    <location>
        <begin position="308"/>
        <end position="566"/>
    </location>
</feature>
<dbReference type="PROSITE" id="PS00107">
    <property type="entry name" value="PROTEIN_KINASE_ATP"/>
    <property type="match status" value="1"/>
</dbReference>
<dbReference type="GO" id="GO:0007346">
    <property type="term" value="P:regulation of mitotic cell cycle"/>
    <property type="evidence" value="ECO:0007669"/>
    <property type="project" value="TreeGrafter"/>
</dbReference>
<dbReference type="PANTHER" id="PTHR22984:SF11">
    <property type="entry name" value="AURORA KINASE-RELATED"/>
    <property type="match status" value="1"/>
</dbReference>
<evidence type="ECO:0000256" key="4">
    <source>
        <dbReference type="ARBA" id="ARBA00022679"/>
    </source>
</evidence>
<sequence>MSKTSVFFTECSEVKREGMDRQEMISLTSDIMYDTVSIEEVTTDKKPVETTTKGSGSVSSDNQGGMKVCPTESVENSPTEKPAKGRKIGAVFRRVWKAVKRPFHCCDQNSVVRLTPQLKQDDSELMPAPSPFRITPTAPTDAPEPELVNLPGQVCEEVELCVPGPSRTEQTLDTDLSDPESSPVADPSSSDLGNEKPKKQRKRKAVHAFFRRFRKAVKHLFPCRDSKRVEDSTPQVALDDSEIKLADETISVEPEPGCQTRSDQVCAALQPSSVQEADQDPATPAVSCVSDSSDLEISMDSGSRVSFFVVGELLGRGSFGLVYEGSHIFSDRIKVAMKYIHKHQADRYLDAPGHSKPVLAEVAMLLRLGQPPLCPNVIKLHDWIENKKSFVLIMEYPEPCHTLHQHIIYSDDTNEKKARWIICQLIQAVKHCIDRGVFHGDIHSGNILVTDPSLKLKLIDFGCAHPLSSEGNLSSEYRGAPFCTPPEVLMHTTFHANPAYVWAVGVVLFEILHGYLPFESQDEILRGYVQTKLTLSSACRDLIFQCLIRNPSNRLTLEHLEEHRWFNN</sequence>
<feature type="region of interest" description="Disordered" evidence="11">
    <location>
        <begin position="44"/>
        <end position="85"/>
    </location>
</feature>
<dbReference type="GO" id="GO:0043066">
    <property type="term" value="P:negative regulation of apoptotic process"/>
    <property type="evidence" value="ECO:0007669"/>
    <property type="project" value="TreeGrafter"/>
</dbReference>
<dbReference type="PANTHER" id="PTHR22984">
    <property type="entry name" value="SERINE/THREONINE-PROTEIN KINASE PIM"/>
    <property type="match status" value="1"/>
</dbReference>
<dbReference type="InterPro" id="IPR000719">
    <property type="entry name" value="Prot_kinase_dom"/>
</dbReference>